<dbReference type="Pfam" id="PF00924">
    <property type="entry name" value="MS_channel_2nd"/>
    <property type="match status" value="1"/>
</dbReference>
<dbReference type="PANTHER" id="PTHR30221:SF1">
    <property type="entry name" value="SMALL-CONDUCTANCE MECHANOSENSITIVE CHANNEL"/>
    <property type="match status" value="1"/>
</dbReference>
<feature type="transmembrane region" description="Helical" evidence="5">
    <location>
        <begin position="53"/>
        <end position="75"/>
    </location>
</feature>
<comment type="caution">
    <text evidence="5">Lacks conserved residue(s) required for the propagation of feature annotation.</text>
</comment>
<dbReference type="EMBL" id="BMZM01000002">
    <property type="protein sequence ID" value="GHC23620.1"/>
    <property type="molecule type" value="Genomic_DNA"/>
</dbReference>
<dbReference type="InterPro" id="IPR010920">
    <property type="entry name" value="LSM_dom_sf"/>
</dbReference>
<keyword evidence="3 5" id="KW-1133">Transmembrane helix</keyword>
<dbReference type="InterPro" id="IPR006685">
    <property type="entry name" value="MscS_channel_2nd"/>
</dbReference>
<sequence length="268" mass="29491">MSESAEQGAQLVRDLQNIDFVEIALILVGTWLAIMVVRHTLPWLAERGPSQTRLILMGAVPVFRLLALIVAIVWITPLVIRVTLENFLVIAGAASVAIGFAFKDYVSSLIAGVVALFEKPWRPGDWVTVGDHYGEVQSVGMRALTLRTLHDDIITVPLLKLWDSNIVNANDGARTLMCVVDFYLHPDHDTAQMPQALKDVALTSAWLGYDRPVAVFVEQTRVGTHYELRAYPFEMRDQGPFRSDMTLRGKAAIRALGGMEISAPAAAG</sequence>
<keyword evidence="4 5" id="KW-0472">Membrane</keyword>
<keyword evidence="2 5" id="KW-0812">Transmembrane</keyword>
<evidence type="ECO:0000313" key="7">
    <source>
        <dbReference type="EMBL" id="GHC23620.1"/>
    </source>
</evidence>
<keyword evidence="8" id="KW-1185">Reference proteome</keyword>
<evidence type="ECO:0000256" key="2">
    <source>
        <dbReference type="ARBA" id="ARBA00022692"/>
    </source>
</evidence>
<dbReference type="RefSeq" id="WP_189516715.1">
    <property type="nucleotide sequence ID" value="NZ_BMZM01000002.1"/>
</dbReference>
<reference evidence="8" key="1">
    <citation type="journal article" date="2019" name="Int. J. Syst. Evol. Microbiol.">
        <title>The Global Catalogue of Microorganisms (GCM) 10K type strain sequencing project: providing services to taxonomists for standard genome sequencing and annotation.</title>
        <authorList>
            <consortium name="The Broad Institute Genomics Platform"/>
            <consortium name="The Broad Institute Genome Sequencing Center for Infectious Disease"/>
            <person name="Wu L."/>
            <person name="Ma J."/>
        </authorList>
    </citation>
    <scope>NUCLEOTIDE SEQUENCE [LARGE SCALE GENOMIC DNA]</scope>
    <source>
        <strain evidence="8">KCTC 42082</strain>
    </source>
</reference>
<keyword evidence="5" id="KW-0406">Ion transport</keyword>
<gene>
    <name evidence="7" type="ORF">GCM10010082_14920</name>
</gene>
<feature type="domain" description="Mechanosensitive ion channel MscS" evidence="6">
    <location>
        <begin position="104"/>
        <end position="170"/>
    </location>
</feature>
<comment type="similarity">
    <text evidence="5">Belongs to the MscS (TC 1.A.23) family.</text>
</comment>
<evidence type="ECO:0000259" key="6">
    <source>
        <dbReference type="Pfam" id="PF00924"/>
    </source>
</evidence>
<dbReference type="Proteomes" id="UP000604243">
    <property type="component" value="Unassembled WGS sequence"/>
</dbReference>
<feature type="transmembrane region" description="Helical" evidence="5">
    <location>
        <begin position="20"/>
        <end position="41"/>
    </location>
</feature>
<keyword evidence="5" id="KW-0997">Cell inner membrane</keyword>
<organism evidence="7 8">
    <name type="scientific">Kushneria pakistanensis</name>
    <dbReference type="NCBI Taxonomy" id="1508770"/>
    <lineage>
        <taxon>Bacteria</taxon>
        <taxon>Pseudomonadati</taxon>
        <taxon>Pseudomonadota</taxon>
        <taxon>Gammaproteobacteria</taxon>
        <taxon>Oceanospirillales</taxon>
        <taxon>Halomonadaceae</taxon>
        <taxon>Kushneria</taxon>
    </lineage>
</organism>
<protein>
    <recommendedName>
        <fullName evidence="5">Small-conductance mechanosensitive channel</fullName>
    </recommendedName>
</protein>
<dbReference type="Gene3D" id="1.10.287.1260">
    <property type="match status" value="1"/>
</dbReference>
<comment type="subunit">
    <text evidence="5">Homoheptamer.</text>
</comment>
<evidence type="ECO:0000256" key="3">
    <source>
        <dbReference type="ARBA" id="ARBA00022989"/>
    </source>
</evidence>
<evidence type="ECO:0000313" key="8">
    <source>
        <dbReference type="Proteomes" id="UP000604243"/>
    </source>
</evidence>
<evidence type="ECO:0000256" key="1">
    <source>
        <dbReference type="ARBA" id="ARBA00004370"/>
    </source>
</evidence>
<comment type="function">
    <text evidence="5">Mechanosensitive channel that participates in the regulation of osmotic pressure changes within the cell, opening in response to stretch forces in the membrane lipid bilayer, without the need for other proteins. Contributes to normal resistance to hypoosmotic shock. Forms an ion channel of 1.0 nanosiemens conductance with a slight preference for anions.</text>
</comment>
<evidence type="ECO:0000256" key="5">
    <source>
        <dbReference type="RuleBase" id="RU369025"/>
    </source>
</evidence>
<proteinExistence type="inferred from homology"/>
<comment type="caution">
    <text evidence="7">The sequence shown here is derived from an EMBL/GenBank/DDBJ whole genome shotgun (WGS) entry which is preliminary data.</text>
</comment>
<dbReference type="PANTHER" id="PTHR30221">
    <property type="entry name" value="SMALL-CONDUCTANCE MECHANOSENSITIVE CHANNEL"/>
    <property type="match status" value="1"/>
</dbReference>
<dbReference type="InterPro" id="IPR045275">
    <property type="entry name" value="MscS_archaea/bacteria_type"/>
</dbReference>
<comment type="subcellular location">
    <subcellularLocation>
        <location evidence="5">Cell inner membrane</location>
        <topology evidence="5">Multi-pass membrane protein</topology>
    </subcellularLocation>
    <subcellularLocation>
        <location evidence="1">Membrane</location>
    </subcellularLocation>
</comment>
<keyword evidence="5" id="KW-0813">Transport</keyword>
<name>A0ABQ3FGY6_9GAMM</name>
<dbReference type="InterPro" id="IPR023408">
    <property type="entry name" value="MscS_beta-dom_sf"/>
</dbReference>
<keyword evidence="5" id="KW-0407">Ion channel</keyword>
<accession>A0ABQ3FGY6</accession>
<keyword evidence="5" id="KW-1003">Cell membrane</keyword>
<dbReference type="Gene3D" id="2.30.30.60">
    <property type="match status" value="1"/>
</dbReference>
<dbReference type="SUPFAM" id="SSF50182">
    <property type="entry name" value="Sm-like ribonucleoproteins"/>
    <property type="match status" value="1"/>
</dbReference>
<evidence type="ECO:0000256" key="4">
    <source>
        <dbReference type="ARBA" id="ARBA00023136"/>
    </source>
</evidence>
<feature type="transmembrane region" description="Helical" evidence="5">
    <location>
        <begin position="87"/>
        <end position="117"/>
    </location>
</feature>